<evidence type="ECO:0000313" key="1">
    <source>
        <dbReference type="EMBL" id="KAL0574713.1"/>
    </source>
</evidence>
<evidence type="ECO:0000313" key="2">
    <source>
        <dbReference type="Proteomes" id="UP001465976"/>
    </source>
</evidence>
<dbReference type="Proteomes" id="UP001465976">
    <property type="component" value="Unassembled WGS sequence"/>
</dbReference>
<keyword evidence="2" id="KW-1185">Reference proteome</keyword>
<proteinExistence type="predicted"/>
<gene>
    <name evidence="1" type="ORF">V5O48_007244</name>
</gene>
<comment type="caution">
    <text evidence="1">The sequence shown here is derived from an EMBL/GenBank/DDBJ whole genome shotgun (WGS) entry which is preliminary data.</text>
</comment>
<dbReference type="EMBL" id="JBAHYK010000374">
    <property type="protein sequence ID" value="KAL0574713.1"/>
    <property type="molecule type" value="Genomic_DNA"/>
</dbReference>
<accession>A0ABR3FH73</accession>
<sequence length="430" mass="47434">MQSPRPRGLFANGDLFGEYDEAPSIFCEATPAPTSMSIFLEPVVNPGIGFVDITSAHAQEEIVLYDVSSAAEFVGFWRGVLKKQDETPNGGSSSALLCIPRHLIVKDQEARPWNRNTVIGLLDITSRLSRLSRLHLSNVDIPFVKFFEVLPSLSNLEFLQIFDVKVSWSADDVLPPCTLPLFRKEVEVHTYGTYPFLPPACVSVLPVLRIVASQAITKWSLDSSTLLSISYYLDEYSHTSKTCTTFTLTHHGKSSIAPSAREIVIQDPQPDLVLPLSPISVLFKACGESLRSLKVFCPVGQDCTFAQTNRVHLSSAKEFAGPVELLPLLLHPKNGLDHVVTNTPICDHPHLVSLLEGCPFGGNRLRTLHIGVKNASLDLLIHISNVFSHLESLVVLFTEAESFKQVCPLQLHALEILQILYCGRAPDYNA</sequence>
<evidence type="ECO:0008006" key="3">
    <source>
        <dbReference type="Google" id="ProtNLM"/>
    </source>
</evidence>
<reference evidence="1 2" key="1">
    <citation type="submission" date="2024-02" db="EMBL/GenBank/DDBJ databases">
        <title>A draft genome for the cacao thread blight pathogen Marasmius crinis-equi.</title>
        <authorList>
            <person name="Cohen S.P."/>
            <person name="Baruah I.K."/>
            <person name="Amoako-Attah I."/>
            <person name="Bukari Y."/>
            <person name="Meinhardt L.W."/>
            <person name="Bailey B.A."/>
        </authorList>
    </citation>
    <scope>NUCLEOTIDE SEQUENCE [LARGE SCALE GENOMIC DNA]</scope>
    <source>
        <strain evidence="1 2">GH-76</strain>
    </source>
</reference>
<organism evidence="1 2">
    <name type="scientific">Marasmius crinis-equi</name>
    <dbReference type="NCBI Taxonomy" id="585013"/>
    <lineage>
        <taxon>Eukaryota</taxon>
        <taxon>Fungi</taxon>
        <taxon>Dikarya</taxon>
        <taxon>Basidiomycota</taxon>
        <taxon>Agaricomycotina</taxon>
        <taxon>Agaricomycetes</taxon>
        <taxon>Agaricomycetidae</taxon>
        <taxon>Agaricales</taxon>
        <taxon>Marasmiineae</taxon>
        <taxon>Marasmiaceae</taxon>
        <taxon>Marasmius</taxon>
    </lineage>
</organism>
<name>A0ABR3FH73_9AGAR</name>
<protein>
    <recommendedName>
        <fullName evidence="3">FBD domain-containing protein</fullName>
    </recommendedName>
</protein>